<gene>
    <name evidence="6" type="ordered locus">Npun_F3174</name>
</gene>
<reference evidence="7" key="1">
    <citation type="submission" date="2008-04" db="EMBL/GenBank/DDBJ databases">
        <title>Complete sequence of chromosome of Nostoc punctiforme ATCC 29133.</title>
        <authorList>
            <consortium name="US DOE Joint Genome Institute"/>
            <person name="Copeland A."/>
            <person name="Lucas S."/>
            <person name="Lapidus A."/>
            <person name="Glavina del Rio T."/>
            <person name="Dalin E."/>
            <person name="Tice H."/>
            <person name="Pitluck S."/>
            <person name="Chain P."/>
            <person name="Malfatti S."/>
            <person name="Shin M."/>
            <person name="Vergez L."/>
            <person name="Schmutz J."/>
            <person name="Larimer F."/>
            <person name="Land M."/>
            <person name="Hauser L."/>
            <person name="Kyrpides N."/>
            <person name="Kim E."/>
            <person name="Meeks J.C."/>
            <person name="Elhai J."/>
            <person name="Campbell E.L."/>
            <person name="Thiel T."/>
            <person name="Longmire J."/>
            <person name="Potts M."/>
            <person name="Atlas R."/>
        </authorList>
    </citation>
    <scope>NUCLEOTIDE SEQUENCE [LARGE SCALE GENOMIC DNA]</scope>
    <source>
        <strain evidence="7">ATCC 29133 / PCC 73102</strain>
    </source>
</reference>
<keyword evidence="4 5" id="KW-0472">Membrane</keyword>
<dbReference type="EMBL" id="CP001037">
    <property type="protein sequence ID" value="ACC81632.1"/>
    <property type="molecule type" value="Genomic_DNA"/>
</dbReference>
<comment type="subcellular location">
    <subcellularLocation>
        <location evidence="1">Endomembrane system</location>
        <topology evidence="1">Multi-pass membrane protein</topology>
    </subcellularLocation>
</comment>
<dbReference type="PANTHER" id="PTHR43847:SF1">
    <property type="entry name" value="BLL3993 PROTEIN"/>
    <property type="match status" value="1"/>
</dbReference>
<keyword evidence="3 5" id="KW-1133">Transmembrane helix</keyword>
<feature type="transmembrane region" description="Helical" evidence="5">
    <location>
        <begin position="115"/>
        <end position="134"/>
    </location>
</feature>
<dbReference type="STRING" id="63737.Npun_F3174"/>
<keyword evidence="2 5" id="KW-0812">Transmembrane</keyword>
<evidence type="ECO:0000256" key="1">
    <source>
        <dbReference type="ARBA" id="ARBA00004127"/>
    </source>
</evidence>
<feature type="transmembrane region" description="Helical" evidence="5">
    <location>
        <begin position="22"/>
        <end position="43"/>
    </location>
</feature>
<evidence type="ECO:0000256" key="3">
    <source>
        <dbReference type="ARBA" id="ARBA00022989"/>
    </source>
</evidence>
<keyword evidence="6" id="KW-0808">Transferase</keyword>
<dbReference type="Proteomes" id="UP000001191">
    <property type="component" value="Chromosome"/>
</dbReference>
<accession>B2IYP9</accession>
<proteinExistence type="predicted"/>
<dbReference type="eggNOG" id="COG2020">
    <property type="taxonomic scope" value="Bacteria"/>
</dbReference>
<dbReference type="AlphaFoldDB" id="B2IYP9"/>
<name>B2IYP9_NOSP7</name>
<dbReference type="GO" id="GO:0032259">
    <property type="term" value="P:methylation"/>
    <property type="evidence" value="ECO:0007669"/>
    <property type="project" value="UniProtKB-KW"/>
</dbReference>
<evidence type="ECO:0000256" key="4">
    <source>
        <dbReference type="ARBA" id="ARBA00023136"/>
    </source>
</evidence>
<dbReference type="GO" id="GO:0012505">
    <property type="term" value="C:endomembrane system"/>
    <property type="evidence" value="ECO:0007669"/>
    <property type="project" value="UniProtKB-SubCell"/>
</dbReference>
<evidence type="ECO:0000313" key="7">
    <source>
        <dbReference type="Proteomes" id="UP000001191"/>
    </source>
</evidence>
<dbReference type="InterPro" id="IPR052527">
    <property type="entry name" value="Metal_cation-efflux_comp"/>
</dbReference>
<dbReference type="Pfam" id="PF04191">
    <property type="entry name" value="PEMT"/>
    <property type="match status" value="1"/>
</dbReference>
<keyword evidence="7" id="KW-1185">Reference proteome</keyword>
<evidence type="ECO:0000256" key="2">
    <source>
        <dbReference type="ARBA" id="ARBA00022692"/>
    </source>
</evidence>
<dbReference type="InterPro" id="IPR007318">
    <property type="entry name" value="Phopholipid_MeTrfase"/>
</dbReference>
<dbReference type="GO" id="GO:0008168">
    <property type="term" value="F:methyltransferase activity"/>
    <property type="evidence" value="ECO:0007669"/>
    <property type="project" value="UniProtKB-KW"/>
</dbReference>
<reference evidence="6 7" key="2">
    <citation type="journal article" date="2013" name="Plant Physiol.">
        <title>A Nostoc punctiforme Sugar Transporter Necessary to Establish a Cyanobacterium-Plant Symbiosis.</title>
        <authorList>
            <person name="Ekman M."/>
            <person name="Picossi S."/>
            <person name="Campbell E.L."/>
            <person name="Meeks J.C."/>
            <person name="Flores E."/>
        </authorList>
    </citation>
    <scope>NUCLEOTIDE SEQUENCE [LARGE SCALE GENOMIC DNA]</scope>
    <source>
        <strain evidence="7">ATCC 29133 / PCC 73102</strain>
    </source>
</reference>
<dbReference type="OrthoDB" id="7203053at2"/>
<keyword evidence="6" id="KW-0489">Methyltransferase</keyword>
<dbReference type="PANTHER" id="PTHR43847">
    <property type="entry name" value="BLL3993 PROTEIN"/>
    <property type="match status" value="1"/>
</dbReference>
<evidence type="ECO:0000256" key="5">
    <source>
        <dbReference type="SAM" id="Phobius"/>
    </source>
</evidence>
<evidence type="ECO:0000313" key="6">
    <source>
        <dbReference type="EMBL" id="ACC81632.1"/>
    </source>
</evidence>
<organism evidence="6 7">
    <name type="scientific">Nostoc punctiforme (strain ATCC 29133 / PCC 73102)</name>
    <dbReference type="NCBI Taxonomy" id="63737"/>
    <lineage>
        <taxon>Bacteria</taxon>
        <taxon>Bacillati</taxon>
        <taxon>Cyanobacteriota</taxon>
        <taxon>Cyanophyceae</taxon>
        <taxon>Nostocales</taxon>
        <taxon>Nostocaceae</taxon>
        <taxon>Nostoc</taxon>
    </lineage>
</organism>
<dbReference type="Gene3D" id="1.20.120.1630">
    <property type="match status" value="1"/>
</dbReference>
<dbReference type="KEGG" id="npu:Npun_F3174"/>
<feature type="transmembrane region" description="Helical" evidence="5">
    <location>
        <begin position="162"/>
        <end position="188"/>
    </location>
</feature>
<feature type="transmembrane region" description="Helical" evidence="5">
    <location>
        <begin position="76"/>
        <end position="95"/>
    </location>
</feature>
<dbReference type="RefSeq" id="WP_012409613.1">
    <property type="nucleotide sequence ID" value="NC_010628.1"/>
</dbReference>
<sequence length="227" mass="26241">MELITQFQFAVAFPEQLPQVDVKAILCLVHSLYWLLIVNASIIRRRKLNNPESFVDTSTKEPVASESSITPQGPPALFLTSATYGIFYILLAIWWANPDALGFFVFQPTFPIQALGIAILGLALIVKVWSFWVFRSWRLFPHIDPGHQLVTKGPYSFVRHPLYFAFQLLFFGSFLIVPRLGFLLQVIANFLAHDFRCRVEEKILLQAFNNAYEAYKKRTRRLLPWVY</sequence>
<protein>
    <submittedName>
        <fullName evidence="6">Isoprenylcysteine carboxyl methyltransferase</fullName>
    </submittedName>
</protein>
<dbReference type="EnsemblBacteria" id="ACC81632">
    <property type="protein sequence ID" value="ACC81632"/>
    <property type="gene ID" value="Npun_F3174"/>
</dbReference>
<dbReference type="HOGENOM" id="CLU_1218745_0_0_3"/>